<protein>
    <submittedName>
        <fullName evidence="2">Alpha/beta hydrolase</fullName>
    </submittedName>
</protein>
<dbReference type="GO" id="GO:0004806">
    <property type="term" value="F:triacylglycerol lipase activity"/>
    <property type="evidence" value="ECO:0007669"/>
    <property type="project" value="TreeGrafter"/>
</dbReference>
<evidence type="ECO:0000313" key="3">
    <source>
        <dbReference type="Proteomes" id="UP000291144"/>
    </source>
</evidence>
<organism evidence="2 3">
    <name type="scientific">Kribbella pittospori</name>
    <dbReference type="NCBI Taxonomy" id="722689"/>
    <lineage>
        <taxon>Bacteria</taxon>
        <taxon>Bacillati</taxon>
        <taxon>Actinomycetota</taxon>
        <taxon>Actinomycetes</taxon>
        <taxon>Propionibacteriales</taxon>
        <taxon>Kribbellaceae</taxon>
        <taxon>Kribbella</taxon>
    </lineage>
</organism>
<dbReference type="OrthoDB" id="3210164at2"/>
<evidence type="ECO:0000313" key="2">
    <source>
        <dbReference type="EMBL" id="TCC61089.1"/>
    </source>
</evidence>
<dbReference type="Proteomes" id="UP000291144">
    <property type="component" value="Unassembled WGS sequence"/>
</dbReference>
<keyword evidence="3" id="KW-1185">Reference proteome</keyword>
<keyword evidence="2" id="KW-0378">Hydrolase</keyword>
<dbReference type="PANTHER" id="PTHR43433:SF5">
    <property type="entry name" value="AB HYDROLASE-1 DOMAIN-CONTAINING PROTEIN"/>
    <property type="match status" value="1"/>
</dbReference>
<dbReference type="GO" id="GO:0046503">
    <property type="term" value="P:glycerolipid catabolic process"/>
    <property type="evidence" value="ECO:0007669"/>
    <property type="project" value="TreeGrafter"/>
</dbReference>
<feature type="domain" description="AB hydrolase-1" evidence="1">
    <location>
        <begin position="22"/>
        <end position="173"/>
    </location>
</feature>
<dbReference type="InterPro" id="IPR029058">
    <property type="entry name" value="AB_hydrolase_fold"/>
</dbReference>
<reference evidence="2 3" key="1">
    <citation type="submission" date="2019-02" db="EMBL/GenBank/DDBJ databases">
        <title>Kribbella capetownensis sp. nov. and Kribbella speibonae sp. nov., isolated from soil.</title>
        <authorList>
            <person name="Curtis S.M."/>
            <person name="Norton I."/>
            <person name="Everest G.J."/>
            <person name="Meyers P.R."/>
        </authorList>
    </citation>
    <scope>NUCLEOTIDE SEQUENCE [LARGE SCALE GENOMIC DNA]</scope>
    <source>
        <strain evidence="2 3">NRRL B-24813</strain>
    </source>
</reference>
<dbReference type="InterPro" id="IPR050471">
    <property type="entry name" value="AB_hydrolase"/>
</dbReference>
<sequence length="272" mass="29257">MKESVLEVPGARLHHFVRGSGPLLVLIGGGKGDATATDALADQLADSYTVLTYDRRGLSGSTTDAPALTVATHADDLSLLLATVTTEPAYVYGTSFGGLIALELTTRHPDQVGLVVAHEAPVTQLLPAPERTVANQDFRTAEETFRTEGVAPALRWYAKFLDLDPTDREPDNPQRTPGPDDVANATVLLAHDTPTIRTHTVDLSDLKSSPAHIVPAAGEDSTHIWPNKCARLLALHLGVRCQPFPGGHNAYTYRPRATATRLRQVLTRSYSS</sequence>
<dbReference type="EMBL" id="SJKB01000005">
    <property type="protein sequence ID" value="TCC61089.1"/>
    <property type="molecule type" value="Genomic_DNA"/>
</dbReference>
<proteinExistence type="predicted"/>
<comment type="caution">
    <text evidence="2">The sequence shown here is derived from an EMBL/GenBank/DDBJ whole genome shotgun (WGS) entry which is preliminary data.</text>
</comment>
<dbReference type="RefSeq" id="WP_131357115.1">
    <property type="nucleotide sequence ID" value="NZ_SJKB01000005.1"/>
</dbReference>
<dbReference type="Gene3D" id="3.40.50.1820">
    <property type="entry name" value="alpha/beta hydrolase"/>
    <property type="match status" value="1"/>
</dbReference>
<accession>A0A4R0KLC6</accession>
<dbReference type="InterPro" id="IPR000073">
    <property type="entry name" value="AB_hydrolase_1"/>
</dbReference>
<evidence type="ECO:0000259" key="1">
    <source>
        <dbReference type="Pfam" id="PF00561"/>
    </source>
</evidence>
<gene>
    <name evidence="2" type="ORF">E0H73_17710</name>
</gene>
<dbReference type="SUPFAM" id="SSF53474">
    <property type="entry name" value="alpha/beta-Hydrolases"/>
    <property type="match status" value="1"/>
</dbReference>
<dbReference type="PANTHER" id="PTHR43433">
    <property type="entry name" value="HYDROLASE, ALPHA/BETA FOLD FAMILY PROTEIN"/>
    <property type="match status" value="1"/>
</dbReference>
<name>A0A4R0KLC6_9ACTN</name>
<dbReference type="AlphaFoldDB" id="A0A4R0KLC6"/>
<dbReference type="Pfam" id="PF00561">
    <property type="entry name" value="Abhydrolase_1"/>
    <property type="match status" value="1"/>
</dbReference>